<feature type="signal peptide" evidence="3">
    <location>
        <begin position="1"/>
        <end position="21"/>
    </location>
</feature>
<gene>
    <name evidence="4" type="ORF">GCM10009639_17610</name>
</gene>
<feature type="compositionally biased region" description="Low complexity" evidence="2">
    <location>
        <begin position="112"/>
        <end position="133"/>
    </location>
</feature>
<feature type="compositionally biased region" description="Pro residues" evidence="2">
    <location>
        <begin position="134"/>
        <end position="166"/>
    </location>
</feature>
<dbReference type="PANTHER" id="PTHR15462:SF19">
    <property type="entry name" value="PEPTIDASE S1 DOMAIN-CONTAINING PROTEIN"/>
    <property type="match status" value="1"/>
</dbReference>
<evidence type="ECO:0000256" key="1">
    <source>
        <dbReference type="ARBA" id="ARBA00022729"/>
    </source>
</evidence>
<evidence type="ECO:0000313" key="5">
    <source>
        <dbReference type="Proteomes" id="UP001499863"/>
    </source>
</evidence>
<evidence type="ECO:0008006" key="6">
    <source>
        <dbReference type="Google" id="ProtNLM"/>
    </source>
</evidence>
<feature type="chain" id="PRO_5045202565" description="V8-like Glu-specific endopeptidase" evidence="3">
    <location>
        <begin position="22"/>
        <end position="466"/>
    </location>
</feature>
<dbReference type="RefSeq" id="WP_344330857.1">
    <property type="nucleotide sequence ID" value="NZ_BAAAKJ010000087.1"/>
</dbReference>
<organism evidence="4 5">
    <name type="scientific">Kitasatospora putterlickiae</name>
    <dbReference type="NCBI Taxonomy" id="221725"/>
    <lineage>
        <taxon>Bacteria</taxon>
        <taxon>Bacillati</taxon>
        <taxon>Actinomycetota</taxon>
        <taxon>Actinomycetes</taxon>
        <taxon>Kitasatosporales</taxon>
        <taxon>Streptomycetaceae</taxon>
        <taxon>Kitasatospora</taxon>
    </lineage>
</organism>
<dbReference type="InterPro" id="IPR009003">
    <property type="entry name" value="Peptidase_S1_PA"/>
</dbReference>
<name>A0ABP4IFP1_9ACTN</name>
<evidence type="ECO:0000313" key="4">
    <source>
        <dbReference type="EMBL" id="GAA1389693.1"/>
    </source>
</evidence>
<accession>A0ABP4IFP1</accession>
<dbReference type="InterPro" id="IPR043504">
    <property type="entry name" value="Peptidase_S1_PA_chymotrypsin"/>
</dbReference>
<feature type="compositionally biased region" description="Low complexity" evidence="2">
    <location>
        <begin position="167"/>
        <end position="192"/>
    </location>
</feature>
<feature type="compositionally biased region" description="Pro residues" evidence="2">
    <location>
        <begin position="93"/>
        <end position="111"/>
    </location>
</feature>
<dbReference type="PANTHER" id="PTHR15462">
    <property type="entry name" value="SERINE PROTEASE"/>
    <property type="match status" value="1"/>
</dbReference>
<keyword evidence="5" id="KW-1185">Reference proteome</keyword>
<reference evidence="5" key="1">
    <citation type="journal article" date="2019" name="Int. J. Syst. Evol. Microbiol.">
        <title>The Global Catalogue of Microorganisms (GCM) 10K type strain sequencing project: providing services to taxonomists for standard genome sequencing and annotation.</title>
        <authorList>
            <consortium name="The Broad Institute Genomics Platform"/>
            <consortium name="The Broad Institute Genome Sequencing Center for Infectious Disease"/>
            <person name="Wu L."/>
            <person name="Ma J."/>
        </authorList>
    </citation>
    <scope>NUCLEOTIDE SEQUENCE [LARGE SCALE GENOMIC DNA]</scope>
    <source>
        <strain evidence="5">JCM 12393</strain>
    </source>
</reference>
<proteinExistence type="predicted"/>
<feature type="region of interest" description="Disordered" evidence="2">
    <location>
        <begin position="91"/>
        <end position="224"/>
    </location>
</feature>
<dbReference type="PROSITE" id="PS51257">
    <property type="entry name" value="PROKAR_LIPOPROTEIN"/>
    <property type="match status" value="1"/>
</dbReference>
<dbReference type="EMBL" id="BAAAKJ010000087">
    <property type="protein sequence ID" value="GAA1389693.1"/>
    <property type="molecule type" value="Genomic_DNA"/>
</dbReference>
<keyword evidence="1 3" id="KW-0732">Signal</keyword>
<comment type="caution">
    <text evidence="4">The sequence shown here is derived from an EMBL/GenBank/DDBJ whole genome shotgun (WGS) entry which is preliminary data.</text>
</comment>
<dbReference type="SUPFAM" id="SSF50494">
    <property type="entry name" value="Trypsin-like serine proteases"/>
    <property type="match status" value="1"/>
</dbReference>
<dbReference type="InterPro" id="IPR050966">
    <property type="entry name" value="Glutamyl_endopeptidase"/>
</dbReference>
<evidence type="ECO:0000256" key="3">
    <source>
        <dbReference type="SAM" id="SignalP"/>
    </source>
</evidence>
<dbReference type="Gene3D" id="2.40.10.10">
    <property type="entry name" value="Trypsin-like serine proteases"/>
    <property type="match status" value="2"/>
</dbReference>
<protein>
    <recommendedName>
        <fullName evidence="6">V8-like Glu-specific endopeptidase</fullName>
    </recommendedName>
</protein>
<evidence type="ECO:0000256" key="2">
    <source>
        <dbReference type="SAM" id="MobiDB-lite"/>
    </source>
</evidence>
<sequence>MRTARTALGASALALTMLTTAACGPDNSSADSAVTAGAGTAAAPNLGLPANLDDLKKWKFDDWEKWAKDYALPAAAKGFWTLDKLLKAKPREPIAPPAPPTAAPTQPPSQPAQPSQPSQPSQPAKPGKSSQPGAPTPPGTPSAPASQPPAGQPTQPGHPTPPPAAPKPSSTQQPASQAPAQPAQPSQSAQPADNGNDPLPRTVNAQPLPHPYAKPGVHGKLFADEPGSGADAAAGLNHYQCSATVVADPAHPGKSNLVWTAGHCVHQGKGGTYYSNISFIPAFNSAGALSGGKRAEEAQYAPFGVWNATQAVTSPQWKAEGGDGGSPATHYDFAIIRVQPADGGTSLEETVGGSVPVWFNAPRDQLGITEYGYPAAPPFDGMELNRCESGRPSRLSYDPTRPPMLALGCTMTGGSSGGGWLAVKDGKPALVSNVSVGKHTGEPKFQAGPYLDDVAAGAYDFLSRKG</sequence>
<dbReference type="Proteomes" id="UP001499863">
    <property type="component" value="Unassembled WGS sequence"/>
</dbReference>